<dbReference type="AlphaFoldDB" id="A0A540LWY2"/>
<evidence type="ECO:0000313" key="1">
    <source>
        <dbReference type="EMBL" id="TQD91010.1"/>
    </source>
</evidence>
<dbReference type="Proteomes" id="UP000315295">
    <property type="component" value="Unassembled WGS sequence"/>
</dbReference>
<dbReference type="EMBL" id="VIEB01000435">
    <property type="protein sequence ID" value="TQD91010.1"/>
    <property type="molecule type" value="Genomic_DNA"/>
</dbReference>
<accession>A0A540LWY2</accession>
<reference evidence="1 2" key="1">
    <citation type="journal article" date="2019" name="G3 (Bethesda)">
        <title>Sequencing of a Wild Apple (Malus baccata) Genome Unravels the Differences Between Cultivated and Wild Apple Species Regarding Disease Resistance and Cold Tolerance.</title>
        <authorList>
            <person name="Chen X."/>
        </authorList>
    </citation>
    <scope>NUCLEOTIDE SEQUENCE [LARGE SCALE GENOMIC DNA]</scope>
    <source>
        <strain evidence="2">cv. Shandingzi</strain>
        <tissue evidence="1">Leaves</tissue>
    </source>
</reference>
<organism evidence="1 2">
    <name type="scientific">Malus baccata</name>
    <name type="common">Siberian crab apple</name>
    <name type="synonym">Pyrus baccata</name>
    <dbReference type="NCBI Taxonomy" id="106549"/>
    <lineage>
        <taxon>Eukaryota</taxon>
        <taxon>Viridiplantae</taxon>
        <taxon>Streptophyta</taxon>
        <taxon>Embryophyta</taxon>
        <taxon>Tracheophyta</taxon>
        <taxon>Spermatophyta</taxon>
        <taxon>Magnoliopsida</taxon>
        <taxon>eudicotyledons</taxon>
        <taxon>Gunneridae</taxon>
        <taxon>Pentapetalae</taxon>
        <taxon>rosids</taxon>
        <taxon>fabids</taxon>
        <taxon>Rosales</taxon>
        <taxon>Rosaceae</taxon>
        <taxon>Amygdaloideae</taxon>
        <taxon>Maleae</taxon>
        <taxon>Malus</taxon>
    </lineage>
</organism>
<keyword evidence="2" id="KW-1185">Reference proteome</keyword>
<comment type="caution">
    <text evidence="1">The sequence shown here is derived from an EMBL/GenBank/DDBJ whole genome shotgun (WGS) entry which is preliminary data.</text>
</comment>
<name>A0A540LWY2_MALBA</name>
<evidence type="ECO:0000313" key="2">
    <source>
        <dbReference type="Proteomes" id="UP000315295"/>
    </source>
</evidence>
<proteinExistence type="predicted"/>
<gene>
    <name evidence="1" type="ORF">C1H46_023397</name>
</gene>
<sequence>MPAVYGARLTTFEDSEKESEYGYVRKVRSTSTLDLNGSDSLNSISIRSVEFLLLLK</sequence>
<dbReference type="STRING" id="106549.A0A540LWY2"/>
<protein>
    <submittedName>
        <fullName evidence="1">Uncharacterized protein</fullName>
    </submittedName>
</protein>